<keyword evidence="4" id="KW-1185">Reference proteome</keyword>
<feature type="compositionally biased region" description="Basic residues" evidence="1">
    <location>
        <begin position="15"/>
        <end position="29"/>
    </location>
</feature>
<evidence type="ECO:0000313" key="2">
    <source>
        <dbReference type="EMBL" id="AEB07946.1"/>
    </source>
</evidence>
<dbReference type="EMBL" id="CP002629">
    <property type="protein sequence ID" value="AEB07983.1"/>
    <property type="molecule type" value="Genomic_DNA"/>
</dbReference>
<feature type="region of interest" description="Disordered" evidence="1">
    <location>
        <begin position="1"/>
        <end position="40"/>
    </location>
</feature>
<gene>
    <name evidence="2" type="ordered locus">Desac_0047</name>
    <name evidence="3" type="ordered locus">Desac_0085</name>
</gene>
<evidence type="ECO:0000256" key="1">
    <source>
        <dbReference type="SAM" id="MobiDB-lite"/>
    </source>
</evidence>
<protein>
    <submittedName>
        <fullName evidence="2">Uncharacterized protein</fullName>
    </submittedName>
</protein>
<accession>F2NGN9</accession>
<evidence type="ECO:0000313" key="3">
    <source>
        <dbReference type="EMBL" id="AEB07983.1"/>
    </source>
</evidence>
<name>F2NGN9_DESAR</name>
<dbReference type="KEGG" id="dao:Desac_0047"/>
<reference evidence="4" key="2">
    <citation type="submission" date="2011-03" db="EMBL/GenBank/DDBJ databases">
        <title>The complete genome of Desulfobacca acetoxidans DSM 11109.</title>
        <authorList>
            <consortium name="US DOE Joint Genome Institute (JGI-PGF)"/>
            <person name="Lucas S."/>
            <person name="Copeland A."/>
            <person name="Lapidus A."/>
            <person name="Bruce D."/>
            <person name="Goodwin L."/>
            <person name="Pitluck S."/>
            <person name="Peters L."/>
            <person name="Kyrpides N."/>
            <person name="Mavromatis K."/>
            <person name="Ivanova N."/>
            <person name="Ovchinnikova G."/>
            <person name="Teshima H."/>
            <person name="Detter J.C."/>
            <person name="Han C."/>
            <person name="Land M."/>
            <person name="Hauser L."/>
            <person name="Markowitz V."/>
            <person name="Cheng J.-F."/>
            <person name="Hugenholtz P."/>
            <person name="Woyke T."/>
            <person name="Wu D."/>
            <person name="Spring S."/>
            <person name="Schueler E."/>
            <person name="Brambilla E."/>
            <person name="Klenk H.-P."/>
            <person name="Eisen J.A."/>
        </authorList>
    </citation>
    <scope>NUCLEOTIDE SEQUENCE [LARGE SCALE GENOMIC DNA]</scope>
    <source>
        <strain evidence="4">ATCC 700848 / DSM 11109 / ASRB2</strain>
    </source>
</reference>
<dbReference type="EMBL" id="CP002629">
    <property type="protein sequence ID" value="AEB07946.1"/>
    <property type="molecule type" value="Genomic_DNA"/>
</dbReference>
<sequence length="70" mass="7775">MNRKKFGWEKPAAGRPKRIRPAGTKRLRGRPNPPLMAPISLPRPRLALVNSNFSANQGGQFSMTKGVNFC</sequence>
<dbReference type="KEGG" id="dao:Desac_0085"/>
<dbReference type="AlphaFoldDB" id="F2NGN9"/>
<reference evidence="2 4" key="1">
    <citation type="journal article" date="2011" name="Stand. Genomic Sci.">
        <title>Complete genome sequence of the acetate-degrading sulfate reducer Desulfobacca acetoxidans type strain (ASRB2).</title>
        <authorList>
            <person name="Goker M."/>
            <person name="Teshima H."/>
            <person name="Lapidus A."/>
            <person name="Nolan M."/>
            <person name="Lucas S."/>
            <person name="Hammon N."/>
            <person name="Deshpande S."/>
            <person name="Cheng J.F."/>
            <person name="Tapia R."/>
            <person name="Han C."/>
            <person name="Goodwin L."/>
            <person name="Pitluck S."/>
            <person name="Huntemann M."/>
            <person name="Liolios K."/>
            <person name="Ivanova N."/>
            <person name="Pagani I."/>
            <person name="Mavromatis K."/>
            <person name="Ovchinikova G."/>
            <person name="Pati A."/>
            <person name="Chen A."/>
            <person name="Palaniappan K."/>
            <person name="Land M."/>
            <person name="Hauser L."/>
            <person name="Brambilla E.M."/>
            <person name="Rohde M."/>
            <person name="Spring S."/>
            <person name="Detter J.C."/>
            <person name="Woyke T."/>
            <person name="Bristow J."/>
            <person name="Eisen J.A."/>
            <person name="Markowitz V."/>
            <person name="Hugenholtz P."/>
            <person name="Kyrpides N.C."/>
            <person name="Klenk H.P."/>
        </authorList>
    </citation>
    <scope>NUCLEOTIDE SEQUENCE [LARGE SCALE GENOMIC DNA]</scope>
    <source>
        <strain evidence="4">ATCC 700848 / DSM 11109 / ASRB2</strain>
        <strain evidence="2">DSM 11109</strain>
    </source>
</reference>
<dbReference type="STRING" id="880072.Desac_0047"/>
<dbReference type="HOGENOM" id="CLU_2751162_0_0_7"/>
<evidence type="ECO:0000313" key="4">
    <source>
        <dbReference type="Proteomes" id="UP000000483"/>
    </source>
</evidence>
<dbReference type="Proteomes" id="UP000000483">
    <property type="component" value="Chromosome"/>
</dbReference>
<organism evidence="2 4">
    <name type="scientific">Desulfobacca acetoxidans (strain ATCC 700848 / DSM 11109 / ASRB2)</name>
    <dbReference type="NCBI Taxonomy" id="880072"/>
    <lineage>
        <taxon>Bacteria</taxon>
        <taxon>Pseudomonadati</taxon>
        <taxon>Thermodesulfobacteriota</taxon>
        <taxon>Desulfobaccia</taxon>
        <taxon>Desulfobaccales</taxon>
        <taxon>Desulfobaccaceae</taxon>
        <taxon>Desulfobacca</taxon>
    </lineage>
</organism>
<proteinExistence type="predicted"/>